<evidence type="ECO:0000313" key="3">
    <source>
        <dbReference type="Proteomes" id="UP000094526"/>
    </source>
</evidence>
<comment type="caution">
    <text evidence="2">The sequence shown here is derived from an EMBL/GenBank/DDBJ whole genome shotgun (WGS) entry which is preliminary data.</text>
</comment>
<sequence>MPSPQQIPPSGVHQGTISFPIAVLPQLQAWVGGEWQRLADEQRVPQLNQTQYQELRDLIERATRLFGFTHEVRQRRTKKPAQSAQMIPTLGPENANTAPPSSGISGAVPNAENYAHGAGEDDLAGLFVGSVFDPQDPMLHLDDFATF</sequence>
<dbReference type="VEuPathDB" id="FungiDB:G647_00121"/>
<feature type="region of interest" description="Disordered" evidence="1">
    <location>
        <begin position="72"/>
        <end position="106"/>
    </location>
</feature>
<keyword evidence="3" id="KW-1185">Reference proteome</keyword>
<name>A0A1C1CXM5_9EURO</name>
<reference evidence="3" key="1">
    <citation type="submission" date="2015-07" db="EMBL/GenBank/DDBJ databases">
        <authorList>
            <person name="Teixeira M.M."/>
            <person name="Souza R.C."/>
            <person name="Almeida L.G."/>
            <person name="Vicente V.A."/>
            <person name="de Hoog S."/>
            <person name="Bocca A.L."/>
            <person name="de Almeida S.R."/>
            <person name="Vasconcelos A.T."/>
            <person name="Felipe M.S."/>
        </authorList>
    </citation>
    <scope>NUCLEOTIDE SEQUENCE [LARGE SCALE GENOMIC DNA]</scope>
    <source>
        <strain evidence="3">KSF</strain>
    </source>
</reference>
<proteinExistence type="predicted"/>
<dbReference type="VEuPathDB" id="FungiDB:CLCR_10963"/>
<dbReference type="Proteomes" id="UP000094526">
    <property type="component" value="Unassembled WGS sequence"/>
</dbReference>
<feature type="compositionally biased region" description="Polar residues" evidence="1">
    <location>
        <begin position="94"/>
        <end position="104"/>
    </location>
</feature>
<protein>
    <submittedName>
        <fullName evidence="2">Uncharacterized protein</fullName>
    </submittedName>
</protein>
<accession>A0A1C1CXM5</accession>
<organism evidence="2 3">
    <name type="scientific">Cladophialophora carrionii</name>
    <dbReference type="NCBI Taxonomy" id="86049"/>
    <lineage>
        <taxon>Eukaryota</taxon>
        <taxon>Fungi</taxon>
        <taxon>Dikarya</taxon>
        <taxon>Ascomycota</taxon>
        <taxon>Pezizomycotina</taxon>
        <taxon>Eurotiomycetes</taxon>
        <taxon>Chaetothyriomycetidae</taxon>
        <taxon>Chaetothyriales</taxon>
        <taxon>Herpotrichiellaceae</taxon>
        <taxon>Cladophialophora</taxon>
    </lineage>
</organism>
<evidence type="ECO:0000313" key="2">
    <source>
        <dbReference type="EMBL" id="OCT53150.1"/>
    </source>
</evidence>
<gene>
    <name evidence="2" type="ORF">CLCR_10963</name>
</gene>
<evidence type="ECO:0000256" key="1">
    <source>
        <dbReference type="SAM" id="MobiDB-lite"/>
    </source>
</evidence>
<dbReference type="AlphaFoldDB" id="A0A1C1CXM5"/>
<dbReference type="EMBL" id="LGRB01000008">
    <property type="protein sequence ID" value="OCT53150.1"/>
    <property type="molecule type" value="Genomic_DNA"/>
</dbReference>